<feature type="chain" id="PRO_5012838641" evidence="1">
    <location>
        <begin position="24"/>
        <end position="104"/>
    </location>
</feature>
<dbReference type="RefSeq" id="WP_072891016.1">
    <property type="nucleotide sequence ID" value="NZ_FQVW01000028.1"/>
</dbReference>
<proteinExistence type="predicted"/>
<feature type="signal peptide" evidence="1">
    <location>
        <begin position="1"/>
        <end position="23"/>
    </location>
</feature>
<reference evidence="2 3" key="1">
    <citation type="submission" date="2016-11" db="EMBL/GenBank/DDBJ databases">
        <authorList>
            <person name="Jaros S."/>
            <person name="Januszkiewicz K."/>
            <person name="Wedrychowicz H."/>
        </authorList>
    </citation>
    <scope>NUCLEOTIDE SEQUENCE [LARGE SCALE GENOMIC DNA]</scope>
    <source>
        <strain evidence="2 3">IBRC-M 10683</strain>
    </source>
</reference>
<evidence type="ECO:0000313" key="3">
    <source>
        <dbReference type="Proteomes" id="UP000183988"/>
    </source>
</evidence>
<evidence type="ECO:0000256" key="1">
    <source>
        <dbReference type="SAM" id="SignalP"/>
    </source>
</evidence>
<gene>
    <name evidence="2" type="ORF">SAMN05216225_102817</name>
</gene>
<dbReference type="AlphaFoldDB" id="A0A1M5J5D9"/>
<accession>A0A1M5J5D9</accession>
<dbReference type="OrthoDB" id="2970612at2"/>
<organism evidence="2 3">
    <name type="scientific">Ornithinibacillus halophilus</name>
    <dbReference type="NCBI Taxonomy" id="930117"/>
    <lineage>
        <taxon>Bacteria</taxon>
        <taxon>Bacillati</taxon>
        <taxon>Bacillota</taxon>
        <taxon>Bacilli</taxon>
        <taxon>Bacillales</taxon>
        <taxon>Bacillaceae</taxon>
        <taxon>Ornithinibacillus</taxon>
    </lineage>
</organism>
<keyword evidence="3" id="KW-1185">Reference proteome</keyword>
<sequence>MLRKWTSVLLILVVFLPLGSSFAEEVNDESQANKHNWQVYSTDYEEIDVGTHEYTYWKNFIRQKRTCQISHRIKTTVYYCDAHDHTRSETHLEEIIHSERHKDN</sequence>
<evidence type="ECO:0000313" key="2">
    <source>
        <dbReference type="EMBL" id="SHG35796.1"/>
    </source>
</evidence>
<dbReference type="Proteomes" id="UP000183988">
    <property type="component" value="Unassembled WGS sequence"/>
</dbReference>
<dbReference type="EMBL" id="FQVW01000028">
    <property type="protein sequence ID" value="SHG35796.1"/>
    <property type="molecule type" value="Genomic_DNA"/>
</dbReference>
<protein>
    <submittedName>
        <fullName evidence="2">Uncharacterized protein</fullName>
    </submittedName>
</protein>
<name>A0A1M5J5D9_9BACI</name>
<keyword evidence="1" id="KW-0732">Signal</keyword>